<dbReference type="PANTHER" id="PTHR46268:SF22">
    <property type="entry name" value="SENSOR PROTEIN KDPD-RELATED"/>
    <property type="match status" value="1"/>
</dbReference>
<feature type="domain" description="UspA" evidence="2">
    <location>
        <begin position="158"/>
        <end position="307"/>
    </location>
</feature>
<dbReference type="InterPro" id="IPR006015">
    <property type="entry name" value="Universal_stress_UspA"/>
</dbReference>
<organism evidence="3 4">
    <name type="scientific">Bdellovibrio bacteriovorus</name>
    <dbReference type="NCBI Taxonomy" id="959"/>
    <lineage>
        <taxon>Bacteria</taxon>
        <taxon>Pseudomonadati</taxon>
        <taxon>Bdellovibrionota</taxon>
        <taxon>Bdellovibrionia</taxon>
        <taxon>Bdellovibrionales</taxon>
        <taxon>Pseudobdellovibrionaceae</taxon>
        <taxon>Bdellovibrio</taxon>
    </lineage>
</organism>
<dbReference type="SUPFAM" id="SSF52402">
    <property type="entry name" value="Adenine nucleotide alpha hydrolases-like"/>
    <property type="match status" value="2"/>
</dbReference>
<reference evidence="3 4" key="1">
    <citation type="submission" date="2016-03" db="EMBL/GenBank/DDBJ databases">
        <authorList>
            <person name="Ploux O."/>
        </authorList>
    </citation>
    <scope>NUCLEOTIDE SEQUENCE [LARGE SCALE GENOMIC DNA]</scope>
    <source>
        <strain evidence="3 4">R0</strain>
    </source>
</reference>
<evidence type="ECO:0000313" key="4">
    <source>
        <dbReference type="Proteomes" id="UP000075320"/>
    </source>
</evidence>
<dbReference type="InterPro" id="IPR014729">
    <property type="entry name" value="Rossmann-like_a/b/a_fold"/>
</dbReference>
<dbReference type="CDD" id="cd00293">
    <property type="entry name" value="USP-like"/>
    <property type="match status" value="2"/>
</dbReference>
<evidence type="ECO:0000313" key="3">
    <source>
        <dbReference type="EMBL" id="KYG63729.1"/>
    </source>
</evidence>
<name>A0A150WJ03_BDEBC</name>
<evidence type="ECO:0000259" key="2">
    <source>
        <dbReference type="Pfam" id="PF00582"/>
    </source>
</evidence>
<dbReference type="PANTHER" id="PTHR46268">
    <property type="entry name" value="STRESS RESPONSE PROTEIN NHAX"/>
    <property type="match status" value="1"/>
</dbReference>
<evidence type="ECO:0000256" key="1">
    <source>
        <dbReference type="ARBA" id="ARBA00008791"/>
    </source>
</evidence>
<proteinExistence type="inferred from homology"/>
<dbReference type="AlphaFoldDB" id="A0A150WJ03"/>
<gene>
    <name evidence="3" type="ORF">AZI86_12960</name>
</gene>
<dbReference type="InterPro" id="IPR006016">
    <property type="entry name" value="UspA"/>
</dbReference>
<dbReference type="OrthoDB" id="5289985at2"/>
<dbReference type="Gene3D" id="3.40.50.620">
    <property type="entry name" value="HUPs"/>
    <property type="match status" value="2"/>
</dbReference>
<dbReference type="PRINTS" id="PR01438">
    <property type="entry name" value="UNVRSLSTRESS"/>
</dbReference>
<comment type="similarity">
    <text evidence="1">Belongs to the universal stress protein A family.</text>
</comment>
<keyword evidence="4" id="KW-1185">Reference proteome</keyword>
<dbReference type="Proteomes" id="UP000075320">
    <property type="component" value="Unassembled WGS sequence"/>
</dbReference>
<dbReference type="RefSeq" id="WP_061835623.1">
    <property type="nucleotide sequence ID" value="NZ_LUKE01000003.1"/>
</dbReference>
<protein>
    <submittedName>
        <fullName evidence="3">Universal stress protein</fullName>
    </submittedName>
</protein>
<comment type="caution">
    <text evidence="3">The sequence shown here is derived from an EMBL/GenBank/DDBJ whole genome shotgun (WGS) entry which is preliminary data.</text>
</comment>
<feature type="domain" description="UspA" evidence="2">
    <location>
        <begin position="13"/>
        <end position="144"/>
    </location>
</feature>
<dbReference type="EMBL" id="LUKE01000003">
    <property type="protein sequence ID" value="KYG63729.1"/>
    <property type="molecule type" value="Genomic_DNA"/>
</dbReference>
<accession>A0A150WJ03</accession>
<dbReference type="Pfam" id="PF00582">
    <property type="entry name" value="Usp"/>
    <property type="match status" value="2"/>
</dbReference>
<sequence>MKVIWAIDAFEDLKELNQKMADYLTHLHKVEGATIEPLYLLRENEIILPTYEAPAWVTDHSKTAETLFKEVLSDYDLDFLSTPKVIPHAAQSHAGAAEVLSHYALQSGADLIVVGSHGRQGFQRFLLGSFAESLLLQSEVPVCVMGAHATKTRSTKCILFPTEFGEHSRENFRHVLDLAKKLKSEIVLLHAIARPIESLFDLETRPRVYNYEGRMLSLDQIIEEQIESQSRRAQQWVDGASRMGVMVTHVIDSSFKPVDELVLDAAQAHDCDLIMMEAQSGPMSAALLGSYTRNVVRKAECPVYVLPRHFYDHPRPRLDVDASRSSPNL</sequence>